<comment type="caution">
    <text evidence="1">The sequence shown here is derived from an EMBL/GenBank/DDBJ whole genome shotgun (WGS) entry which is preliminary data.</text>
</comment>
<proteinExistence type="predicted"/>
<reference evidence="1 2" key="1">
    <citation type="submission" date="2020-08" db="EMBL/GenBank/DDBJ databases">
        <title>Genomic Encyclopedia of Type Strains, Phase IV (KMG-IV): sequencing the most valuable type-strain genomes for metagenomic binning, comparative biology and taxonomic classification.</title>
        <authorList>
            <person name="Goeker M."/>
        </authorList>
    </citation>
    <scope>NUCLEOTIDE SEQUENCE [LARGE SCALE GENOMIC DNA]</scope>
    <source>
        <strain evidence="1 2">DSM 105074</strain>
    </source>
</reference>
<gene>
    <name evidence="1" type="ORF">HNQ92_005110</name>
</gene>
<sequence length="208" mass="23748">MKTIFAIPLCLIALLMLGCRKDKEKVEPQAENPGSESVERLGRPGPGYSWLLETTDQNNPSEFKIVPNTVYRHFFLKASKNYLRSVTLKITKREASNVDPTFRIYGRAYQCLKISPSSQEPTNSYQPVVFTVYDLKEGGKGYSGYEWTPSLSTSPVGTTATFTFNVYLEDEQCVEGNVWASMWWPVRVYSENSYWDGDNLYFVKNKSL</sequence>
<evidence type="ECO:0000313" key="1">
    <source>
        <dbReference type="EMBL" id="MBB5286948.1"/>
    </source>
</evidence>
<keyword evidence="2" id="KW-1185">Reference proteome</keyword>
<protein>
    <recommendedName>
        <fullName evidence="3">Lipoprotein</fullName>
    </recommendedName>
</protein>
<name>A0A840U3P4_9BACT</name>
<evidence type="ECO:0000313" key="2">
    <source>
        <dbReference type="Proteomes" id="UP000557307"/>
    </source>
</evidence>
<dbReference type="PROSITE" id="PS51257">
    <property type="entry name" value="PROKAR_LIPOPROTEIN"/>
    <property type="match status" value="1"/>
</dbReference>
<evidence type="ECO:0008006" key="3">
    <source>
        <dbReference type="Google" id="ProtNLM"/>
    </source>
</evidence>
<dbReference type="RefSeq" id="WP_184178564.1">
    <property type="nucleotide sequence ID" value="NZ_JACHGF010000012.1"/>
</dbReference>
<organism evidence="1 2">
    <name type="scientific">Rhabdobacter roseus</name>
    <dbReference type="NCBI Taxonomy" id="1655419"/>
    <lineage>
        <taxon>Bacteria</taxon>
        <taxon>Pseudomonadati</taxon>
        <taxon>Bacteroidota</taxon>
        <taxon>Cytophagia</taxon>
        <taxon>Cytophagales</taxon>
        <taxon>Cytophagaceae</taxon>
        <taxon>Rhabdobacter</taxon>
    </lineage>
</organism>
<dbReference type="Proteomes" id="UP000557307">
    <property type="component" value="Unassembled WGS sequence"/>
</dbReference>
<accession>A0A840U3P4</accession>
<dbReference type="EMBL" id="JACHGF010000012">
    <property type="protein sequence ID" value="MBB5286948.1"/>
    <property type="molecule type" value="Genomic_DNA"/>
</dbReference>
<dbReference type="AlphaFoldDB" id="A0A840U3P4"/>